<reference evidence="1" key="1">
    <citation type="submission" date="2014-09" db="EMBL/GenBank/DDBJ databases">
        <title>Genome sequence of the luminous mushroom Mycena chlorophos for searching fungal bioluminescence genes.</title>
        <authorList>
            <person name="Tanaka Y."/>
            <person name="Kasuga D."/>
            <person name="Oba Y."/>
            <person name="Hase S."/>
            <person name="Sato K."/>
            <person name="Oba Y."/>
            <person name="Sakakibara Y."/>
        </authorList>
    </citation>
    <scope>NUCLEOTIDE SEQUENCE</scope>
</reference>
<evidence type="ECO:0000313" key="1">
    <source>
        <dbReference type="EMBL" id="GAT48698.1"/>
    </source>
</evidence>
<sequence>YYILLLRDKTNRTGVRDGDQIRNVKRGLLAPIRAALLRWMAEADAELSSDHLHAELMPLVSLKMSVERVDAAVADLQQQSSP</sequence>
<accession>A0ABQ0LC42</accession>
<organism evidence="1 2">
    <name type="scientific">Mycena chlorophos</name>
    <name type="common">Agaric fungus</name>
    <name type="synonym">Agaricus chlorophos</name>
    <dbReference type="NCBI Taxonomy" id="658473"/>
    <lineage>
        <taxon>Eukaryota</taxon>
        <taxon>Fungi</taxon>
        <taxon>Dikarya</taxon>
        <taxon>Basidiomycota</taxon>
        <taxon>Agaricomycotina</taxon>
        <taxon>Agaricomycetes</taxon>
        <taxon>Agaricomycetidae</taxon>
        <taxon>Agaricales</taxon>
        <taxon>Marasmiineae</taxon>
        <taxon>Mycenaceae</taxon>
        <taxon>Mycena</taxon>
    </lineage>
</organism>
<feature type="non-terminal residue" evidence="1">
    <location>
        <position position="1"/>
    </location>
</feature>
<proteinExistence type="predicted"/>
<gene>
    <name evidence="1" type="ORF">MCHLO_06077</name>
</gene>
<keyword evidence="2" id="KW-1185">Reference proteome</keyword>
<dbReference type="EMBL" id="DF844878">
    <property type="protein sequence ID" value="GAT48698.1"/>
    <property type="molecule type" value="Genomic_DNA"/>
</dbReference>
<dbReference type="Proteomes" id="UP000815677">
    <property type="component" value="Unassembled WGS sequence"/>
</dbReference>
<evidence type="ECO:0000313" key="2">
    <source>
        <dbReference type="Proteomes" id="UP000815677"/>
    </source>
</evidence>
<name>A0ABQ0LC42_MYCCL</name>
<protein>
    <submittedName>
        <fullName evidence="1">Uncharacterized protein</fullName>
    </submittedName>
</protein>